<sequence length="139" mass="15994">MRAYYQYSYGNPLNEQLGCVYITQFVNSVEDYLNGKSRMVADMKFAHGFTKIGVFKDEYPLTADLSLEKIKGIKYTEQTTEYWSSATYFEIYTSPGKDVLMRLVVNSEPYKIPGCDGEYCKWSVFKNILGSKINCDFGK</sequence>
<name>A0A9N9FSB7_9GLOM</name>
<organism evidence="4 5">
    <name type="scientific">Racocetra fulgida</name>
    <dbReference type="NCBI Taxonomy" id="60492"/>
    <lineage>
        <taxon>Eukaryota</taxon>
        <taxon>Fungi</taxon>
        <taxon>Fungi incertae sedis</taxon>
        <taxon>Mucoromycota</taxon>
        <taxon>Glomeromycotina</taxon>
        <taxon>Glomeromycetes</taxon>
        <taxon>Diversisporales</taxon>
        <taxon>Gigasporaceae</taxon>
        <taxon>Racocetra</taxon>
    </lineage>
</organism>
<dbReference type="OrthoDB" id="2396742at2759"/>
<protein>
    <submittedName>
        <fullName evidence="4">5269_t:CDS:1</fullName>
    </submittedName>
</protein>
<evidence type="ECO:0000313" key="5">
    <source>
        <dbReference type="Proteomes" id="UP000789396"/>
    </source>
</evidence>
<dbReference type="AlphaFoldDB" id="A0A9N9FSB7"/>
<proteinExistence type="predicted"/>
<keyword evidence="2" id="KW-0732">Signal</keyword>
<dbReference type="InterPro" id="IPR029033">
    <property type="entry name" value="His_PPase_superfam"/>
</dbReference>
<keyword evidence="5" id="KW-1185">Reference proteome</keyword>
<gene>
    <name evidence="4" type="ORF">RFULGI_LOCUS4881</name>
</gene>
<dbReference type="GO" id="GO:0003993">
    <property type="term" value="F:acid phosphatase activity"/>
    <property type="evidence" value="ECO:0007669"/>
    <property type="project" value="TreeGrafter"/>
</dbReference>
<dbReference type="GO" id="GO:0016020">
    <property type="term" value="C:membrane"/>
    <property type="evidence" value="ECO:0007669"/>
    <property type="project" value="UniProtKB-SubCell"/>
</dbReference>
<evidence type="ECO:0000256" key="3">
    <source>
        <dbReference type="ARBA" id="ARBA00023136"/>
    </source>
</evidence>
<comment type="caution">
    <text evidence="4">The sequence shown here is derived from an EMBL/GenBank/DDBJ whole genome shotgun (WGS) entry which is preliminary data.</text>
</comment>
<evidence type="ECO:0000313" key="4">
    <source>
        <dbReference type="EMBL" id="CAG8556684.1"/>
    </source>
</evidence>
<comment type="subcellular location">
    <subcellularLocation>
        <location evidence="1">Membrane</location>
    </subcellularLocation>
</comment>
<accession>A0A9N9FSB7</accession>
<keyword evidence="3" id="KW-0472">Membrane</keyword>
<dbReference type="EMBL" id="CAJVPZ010005116">
    <property type="protein sequence ID" value="CAG8556684.1"/>
    <property type="molecule type" value="Genomic_DNA"/>
</dbReference>
<dbReference type="Proteomes" id="UP000789396">
    <property type="component" value="Unassembled WGS sequence"/>
</dbReference>
<dbReference type="SUPFAM" id="SSF53254">
    <property type="entry name" value="Phosphoglycerate mutase-like"/>
    <property type="match status" value="1"/>
</dbReference>
<evidence type="ECO:0000256" key="1">
    <source>
        <dbReference type="ARBA" id="ARBA00004370"/>
    </source>
</evidence>
<evidence type="ECO:0000256" key="2">
    <source>
        <dbReference type="ARBA" id="ARBA00022729"/>
    </source>
</evidence>
<reference evidence="4" key="1">
    <citation type="submission" date="2021-06" db="EMBL/GenBank/DDBJ databases">
        <authorList>
            <person name="Kallberg Y."/>
            <person name="Tangrot J."/>
            <person name="Rosling A."/>
        </authorList>
    </citation>
    <scope>NUCLEOTIDE SEQUENCE</scope>
    <source>
        <strain evidence="4">IN212</strain>
    </source>
</reference>
<dbReference type="PANTHER" id="PTHR20963">
    <property type="entry name" value="MULTIPLE INOSITOL POLYPHOSPHATE PHOSPHATASE-RELATED"/>
    <property type="match status" value="1"/>
</dbReference>
<dbReference type="Gene3D" id="3.40.50.1240">
    <property type="entry name" value="Phosphoglycerate mutase-like"/>
    <property type="match status" value="1"/>
</dbReference>
<dbReference type="PANTHER" id="PTHR20963:SF8">
    <property type="entry name" value="MULTIPLE INOSITOL POLYPHOSPHATE PHOSPHATASE 1"/>
    <property type="match status" value="1"/>
</dbReference>
<feature type="non-terminal residue" evidence="4">
    <location>
        <position position="1"/>
    </location>
</feature>